<accession>A0ABQ3GX47</accession>
<comment type="cofactor">
    <cofactor evidence="1">
        <name>pyridoxal 5'-phosphate</name>
        <dbReference type="ChEBI" id="CHEBI:597326"/>
    </cofactor>
</comment>
<proteinExistence type="inferred from homology"/>
<evidence type="ECO:0000313" key="8">
    <source>
        <dbReference type="EMBL" id="GHD59421.1"/>
    </source>
</evidence>
<evidence type="ECO:0000256" key="1">
    <source>
        <dbReference type="ARBA" id="ARBA00001933"/>
    </source>
</evidence>
<comment type="caution">
    <text evidence="8">The sequence shown here is derived from an EMBL/GenBank/DDBJ whole genome shotgun (WGS) entry which is preliminary data.</text>
</comment>
<dbReference type="CDD" id="cd06453">
    <property type="entry name" value="SufS_like"/>
    <property type="match status" value="1"/>
</dbReference>
<dbReference type="NCBIfam" id="TIGR01979">
    <property type="entry name" value="sufS"/>
    <property type="match status" value="1"/>
</dbReference>
<evidence type="ECO:0000256" key="5">
    <source>
        <dbReference type="ARBA" id="ARBA00022898"/>
    </source>
</evidence>
<dbReference type="Proteomes" id="UP000604737">
    <property type="component" value="Unassembled WGS sequence"/>
</dbReference>
<evidence type="ECO:0000256" key="3">
    <source>
        <dbReference type="ARBA" id="ARBA00012239"/>
    </source>
</evidence>
<keyword evidence="9" id="KW-1185">Reference proteome</keyword>
<protein>
    <recommendedName>
        <fullName evidence="3">cysteine desulfurase</fullName>
        <ecNumber evidence="3">2.8.1.7</ecNumber>
    </recommendedName>
</protein>
<sequence length="407" mass="43159">MPMNAPFPAVRIRDEFPVFRHHPDLIYLDNAATTHKPLAVLDAERDFYETANANVHRAAHRLGSAATDAFEGARHRIATHLNAAHADEVIFTRGTTEAINLAANSWGRANLRPGDVILASVLEHHANIVPWQLVAQQTGAVVRPIPLGADGNIDPAAFGALLTAEVRLVALTHCSNATGVLPPLQPMIAAAKAAGARVLIDGAQGIAHAGVDVRALGADFYAFSGHKVYGPTGVGVLWARRELLAHMPPWQGGGEMIDRVSFDGTTFAEPPFRFEAGTPPIAQAVGLAAALDWLDRHDRPALLAHETALRDRFEAGLQSLDGIRILGAGTARGPITALAFDRVHPYDVAQFLDGYGVAVRVGQHCAGPLHQWLGLNGSLRASFAAYNTGADVDAALAALATTLDMLA</sequence>
<evidence type="ECO:0000313" key="9">
    <source>
        <dbReference type="Proteomes" id="UP000604737"/>
    </source>
</evidence>
<keyword evidence="4" id="KW-0808">Transferase</keyword>
<dbReference type="InterPro" id="IPR010970">
    <property type="entry name" value="Cys_dSase_SufS"/>
</dbReference>
<dbReference type="EMBL" id="BMYO01000002">
    <property type="protein sequence ID" value="GHD59421.1"/>
    <property type="molecule type" value="Genomic_DNA"/>
</dbReference>
<keyword evidence="5" id="KW-0663">Pyridoxal phosphate</keyword>
<dbReference type="Gene3D" id="3.90.1150.10">
    <property type="entry name" value="Aspartate Aminotransferase, domain 1"/>
    <property type="match status" value="1"/>
</dbReference>
<dbReference type="InterPro" id="IPR015421">
    <property type="entry name" value="PyrdxlP-dep_Trfase_major"/>
</dbReference>
<name>A0ABQ3GX47_9NEIS</name>
<comment type="catalytic activity">
    <reaction evidence="6">
        <text>(sulfur carrier)-H + L-cysteine = (sulfur carrier)-SH + L-alanine</text>
        <dbReference type="Rhea" id="RHEA:43892"/>
        <dbReference type="Rhea" id="RHEA-COMP:14737"/>
        <dbReference type="Rhea" id="RHEA-COMP:14739"/>
        <dbReference type="ChEBI" id="CHEBI:29917"/>
        <dbReference type="ChEBI" id="CHEBI:35235"/>
        <dbReference type="ChEBI" id="CHEBI:57972"/>
        <dbReference type="ChEBI" id="CHEBI:64428"/>
        <dbReference type="EC" id="2.8.1.7"/>
    </reaction>
</comment>
<dbReference type="InterPro" id="IPR015422">
    <property type="entry name" value="PyrdxlP-dep_Trfase_small"/>
</dbReference>
<reference evidence="9" key="1">
    <citation type="journal article" date="2019" name="Int. J. Syst. Evol. Microbiol.">
        <title>The Global Catalogue of Microorganisms (GCM) 10K type strain sequencing project: providing services to taxonomists for standard genome sequencing and annotation.</title>
        <authorList>
            <consortium name="The Broad Institute Genomics Platform"/>
            <consortium name="The Broad Institute Genome Sequencing Center for Infectious Disease"/>
            <person name="Wu L."/>
            <person name="Ma J."/>
        </authorList>
    </citation>
    <scope>NUCLEOTIDE SEQUENCE [LARGE SCALE GENOMIC DNA]</scope>
    <source>
        <strain evidence="9">KCTC 23701</strain>
    </source>
</reference>
<dbReference type="InterPro" id="IPR000192">
    <property type="entry name" value="Aminotrans_V_dom"/>
</dbReference>
<feature type="domain" description="Aminotransferase class V" evidence="7">
    <location>
        <begin position="26"/>
        <end position="394"/>
    </location>
</feature>
<dbReference type="Pfam" id="PF00266">
    <property type="entry name" value="Aminotran_5"/>
    <property type="match status" value="1"/>
</dbReference>
<evidence type="ECO:0000256" key="6">
    <source>
        <dbReference type="ARBA" id="ARBA00050776"/>
    </source>
</evidence>
<evidence type="ECO:0000259" key="7">
    <source>
        <dbReference type="Pfam" id="PF00266"/>
    </source>
</evidence>
<dbReference type="PANTHER" id="PTHR43586:SF8">
    <property type="entry name" value="CYSTEINE DESULFURASE 1, CHLOROPLASTIC"/>
    <property type="match status" value="1"/>
</dbReference>
<evidence type="ECO:0000256" key="2">
    <source>
        <dbReference type="ARBA" id="ARBA00010447"/>
    </source>
</evidence>
<dbReference type="PANTHER" id="PTHR43586">
    <property type="entry name" value="CYSTEINE DESULFURASE"/>
    <property type="match status" value="1"/>
</dbReference>
<organism evidence="8 9">
    <name type="scientific">Jeongeupia chitinilytica</name>
    <dbReference type="NCBI Taxonomy" id="1041641"/>
    <lineage>
        <taxon>Bacteria</taxon>
        <taxon>Pseudomonadati</taxon>
        <taxon>Pseudomonadota</taxon>
        <taxon>Betaproteobacteria</taxon>
        <taxon>Neisseriales</taxon>
        <taxon>Chitinibacteraceae</taxon>
        <taxon>Jeongeupia</taxon>
    </lineage>
</organism>
<dbReference type="InterPro" id="IPR015424">
    <property type="entry name" value="PyrdxlP-dep_Trfase"/>
</dbReference>
<gene>
    <name evidence="8" type="ORF">GCM10007350_10870</name>
</gene>
<dbReference type="SUPFAM" id="SSF53383">
    <property type="entry name" value="PLP-dependent transferases"/>
    <property type="match status" value="1"/>
</dbReference>
<evidence type="ECO:0000256" key="4">
    <source>
        <dbReference type="ARBA" id="ARBA00022679"/>
    </source>
</evidence>
<dbReference type="EC" id="2.8.1.7" evidence="3"/>
<dbReference type="Gene3D" id="3.40.640.10">
    <property type="entry name" value="Type I PLP-dependent aspartate aminotransferase-like (Major domain)"/>
    <property type="match status" value="1"/>
</dbReference>
<comment type="similarity">
    <text evidence="2">Belongs to the class-V pyridoxal-phosphate-dependent aminotransferase family. Csd subfamily.</text>
</comment>